<dbReference type="Gene3D" id="3.40.50.1000">
    <property type="entry name" value="HAD superfamily/HAD-like"/>
    <property type="match status" value="1"/>
</dbReference>
<dbReference type="PANTHER" id="PTHR47829:SF1">
    <property type="entry name" value="HAD FAMILY PHOSPHATASE"/>
    <property type="match status" value="1"/>
</dbReference>
<dbReference type="InterPro" id="IPR041492">
    <property type="entry name" value="HAD_2"/>
</dbReference>
<evidence type="ECO:0000313" key="2">
    <source>
        <dbReference type="Proteomes" id="UP000229893"/>
    </source>
</evidence>
<protein>
    <recommendedName>
        <fullName evidence="3">HAD family hydrolase</fullName>
    </recommendedName>
</protein>
<evidence type="ECO:0008006" key="3">
    <source>
        <dbReference type="Google" id="ProtNLM"/>
    </source>
</evidence>
<dbReference type="EMBL" id="PCWO01000049">
    <property type="protein sequence ID" value="PIR04638.1"/>
    <property type="molecule type" value="Genomic_DNA"/>
</dbReference>
<name>A0A2H0N6X6_9BACT</name>
<dbReference type="InterPro" id="IPR023214">
    <property type="entry name" value="HAD_sf"/>
</dbReference>
<dbReference type="PANTHER" id="PTHR47829">
    <property type="entry name" value="HYDROLASE, PUTATIVE (AFU_ORTHOLOGUE AFUA_1G12880)-RELATED"/>
    <property type="match status" value="1"/>
</dbReference>
<dbReference type="Pfam" id="PF13419">
    <property type="entry name" value="HAD_2"/>
    <property type="match status" value="1"/>
</dbReference>
<gene>
    <name evidence="1" type="ORF">COV57_03370</name>
</gene>
<dbReference type="InterPro" id="IPR006439">
    <property type="entry name" value="HAD-SF_hydro_IA"/>
</dbReference>
<sequence length="75" mass="8512">MSLYFDEVIISAEVGINKPDPKIYSLALDKIKSNPEESIFIDDLEKNLEPAKKLGIATILYENPKQLEKNLSVYL</sequence>
<reference evidence="1 2" key="1">
    <citation type="submission" date="2017-09" db="EMBL/GenBank/DDBJ databases">
        <title>Depth-based differentiation of microbial function through sediment-hosted aquifers and enrichment of novel symbionts in the deep terrestrial subsurface.</title>
        <authorList>
            <person name="Probst A.J."/>
            <person name="Ladd B."/>
            <person name="Jarett J.K."/>
            <person name="Geller-Mcgrath D.E."/>
            <person name="Sieber C.M."/>
            <person name="Emerson J.B."/>
            <person name="Anantharaman K."/>
            <person name="Thomas B.C."/>
            <person name="Malmstrom R."/>
            <person name="Stieglmeier M."/>
            <person name="Klingl A."/>
            <person name="Woyke T."/>
            <person name="Ryan C.M."/>
            <person name="Banfield J.F."/>
        </authorList>
    </citation>
    <scope>NUCLEOTIDE SEQUENCE [LARGE SCALE GENOMIC DNA]</scope>
    <source>
        <strain evidence="1">CG11_big_fil_rev_8_21_14_0_20_35_14</strain>
    </source>
</reference>
<dbReference type="AlphaFoldDB" id="A0A2H0N6X6"/>
<dbReference type="InterPro" id="IPR052898">
    <property type="entry name" value="ACAD10-like"/>
</dbReference>
<organism evidence="1 2">
    <name type="scientific">Candidatus Liptonbacteria bacterium CG11_big_fil_rev_8_21_14_0_20_35_14</name>
    <dbReference type="NCBI Taxonomy" id="1974634"/>
    <lineage>
        <taxon>Bacteria</taxon>
        <taxon>Candidatus Liptoniibacteriota</taxon>
    </lineage>
</organism>
<accession>A0A2H0N6X6</accession>
<dbReference type="PRINTS" id="PR00413">
    <property type="entry name" value="HADHALOGNASE"/>
</dbReference>
<evidence type="ECO:0000313" key="1">
    <source>
        <dbReference type="EMBL" id="PIR04638.1"/>
    </source>
</evidence>
<dbReference type="Proteomes" id="UP000229893">
    <property type="component" value="Unassembled WGS sequence"/>
</dbReference>
<proteinExistence type="predicted"/>
<dbReference type="SUPFAM" id="SSF56784">
    <property type="entry name" value="HAD-like"/>
    <property type="match status" value="1"/>
</dbReference>
<dbReference type="InterPro" id="IPR036412">
    <property type="entry name" value="HAD-like_sf"/>
</dbReference>
<dbReference type="NCBIfam" id="TIGR01509">
    <property type="entry name" value="HAD-SF-IA-v3"/>
    <property type="match status" value="1"/>
</dbReference>
<comment type="caution">
    <text evidence="1">The sequence shown here is derived from an EMBL/GenBank/DDBJ whole genome shotgun (WGS) entry which is preliminary data.</text>
</comment>